<evidence type="ECO:0000256" key="1">
    <source>
        <dbReference type="SAM" id="MobiDB-lite"/>
    </source>
</evidence>
<evidence type="ECO:0000313" key="3">
    <source>
        <dbReference type="Proteomes" id="UP000031443"/>
    </source>
</evidence>
<protein>
    <submittedName>
        <fullName evidence="2">Uncharacterized protein</fullName>
    </submittedName>
</protein>
<dbReference type="EMBL" id="KB526469">
    <property type="protein sequence ID" value="EMP36112.1"/>
    <property type="molecule type" value="Genomic_DNA"/>
</dbReference>
<reference evidence="3" key="1">
    <citation type="journal article" date="2013" name="Nat. Genet.">
        <title>The draft genomes of soft-shell turtle and green sea turtle yield insights into the development and evolution of the turtle-specific body plan.</title>
        <authorList>
            <person name="Wang Z."/>
            <person name="Pascual-Anaya J."/>
            <person name="Zadissa A."/>
            <person name="Li W."/>
            <person name="Niimura Y."/>
            <person name="Huang Z."/>
            <person name="Li C."/>
            <person name="White S."/>
            <person name="Xiong Z."/>
            <person name="Fang D."/>
            <person name="Wang B."/>
            <person name="Ming Y."/>
            <person name="Chen Y."/>
            <person name="Zheng Y."/>
            <person name="Kuraku S."/>
            <person name="Pignatelli M."/>
            <person name="Herrero J."/>
            <person name="Beal K."/>
            <person name="Nozawa M."/>
            <person name="Li Q."/>
            <person name="Wang J."/>
            <person name="Zhang H."/>
            <person name="Yu L."/>
            <person name="Shigenobu S."/>
            <person name="Wang J."/>
            <person name="Liu J."/>
            <person name="Flicek P."/>
            <person name="Searle S."/>
            <person name="Wang J."/>
            <person name="Kuratani S."/>
            <person name="Yin Y."/>
            <person name="Aken B."/>
            <person name="Zhang G."/>
            <person name="Irie N."/>
        </authorList>
    </citation>
    <scope>NUCLEOTIDE SEQUENCE [LARGE SCALE GENOMIC DNA]</scope>
</reference>
<accession>M7C6D1</accession>
<dbReference type="AlphaFoldDB" id="M7C6D1"/>
<dbReference type="Proteomes" id="UP000031443">
    <property type="component" value="Unassembled WGS sequence"/>
</dbReference>
<proteinExistence type="predicted"/>
<gene>
    <name evidence="2" type="ORF">UY3_06723</name>
</gene>
<evidence type="ECO:0000313" key="2">
    <source>
        <dbReference type="EMBL" id="EMP36112.1"/>
    </source>
</evidence>
<sequence>MQSRVKVKELQNAYDKMQEANHHSGGVPMTCWFYKELDTILSGDPTSTEKSPVDTLGAHMSVKIGPSQEEEILDEAVEVEGDPETGDGLVVRYACSQDLFSTLESRCDKSTAERFPVNSSTPPGQEAQAKSTGECQPSTYRSEDTTEFIRGLDSVFGSAIASLDQIFQGLHYLLLNAIYRSAVCSVLGLLPD</sequence>
<keyword evidence="3" id="KW-1185">Reference proteome</keyword>
<organism evidence="2 3">
    <name type="scientific">Chelonia mydas</name>
    <name type="common">Green sea-turtle</name>
    <name type="synonym">Chelonia agassizi</name>
    <dbReference type="NCBI Taxonomy" id="8469"/>
    <lineage>
        <taxon>Eukaryota</taxon>
        <taxon>Metazoa</taxon>
        <taxon>Chordata</taxon>
        <taxon>Craniata</taxon>
        <taxon>Vertebrata</taxon>
        <taxon>Euteleostomi</taxon>
        <taxon>Archelosauria</taxon>
        <taxon>Testudinata</taxon>
        <taxon>Testudines</taxon>
        <taxon>Cryptodira</taxon>
        <taxon>Durocryptodira</taxon>
        <taxon>Americhelydia</taxon>
        <taxon>Chelonioidea</taxon>
        <taxon>Cheloniidae</taxon>
        <taxon>Chelonia</taxon>
    </lineage>
</organism>
<feature type="compositionally biased region" description="Polar residues" evidence="1">
    <location>
        <begin position="117"/>
        <end position="140"/>
    </location>
</feature>
<feature type="region of interest" description="Disordered" evidence="1">
    <location>
        <begin position="111"/>
        <end position="141"/>
    </location>
</feature>
<name>M7C6D1_CHEMY</name>